<evidence type="ECO:0000313" key="1">
    <source>
        <dbReference type="EMBL" id="MDR5899545.1"/>
    </source>
</evidence>
<keyword evidence="2" id="KW-1185">Reference proteome</keyword>
<sequence length="398" mass="46001">MTSRQKNNEQQEWPAGISVFLVRERGLAYLDNLRRLLDSYGFNLLCDLPLEEEQCQVLAQRIQDEGQKGDVWPDSGGQPAHLLVVHDVHPMKEVTSSKDNAGRIDNVRVLTVKAKIRDKVNHACPARQQCDPMYVFCNRSQSLASLATIIPQRIGEIRQAAQRYNAAFRTPYPVLADLSKQLCRAKVELVDFHGTEAICKTFRPGRERYLEREVNARELGASLPEVSRLLEVGPHYLVFERYANRMEHILSPRVPFSHHGLLPIWTIERVRAVILHYRRLGYECIDLNPQDLIYDPCQGLKIIDFEFLQPGMDEIQSLKGNYAWYEVPLRFRGDLPPSARQNSYRQHWFPYTGLPRTLCLNELPRPFLAMVRSAALVPLTLDGLRRVGWRHIQRFVRN</sequence>
<comment type="caution">
    <text evidence="1">The sequence shown here is derived from an EMBL/GenBank/DDBJ whole genome shotgun (WGS) entry which is preliminary data.</text>
</comment>
<dbReference type="EMBL" id="JARWAN010000017">
    <property type="protein sequence ID" value="MDR5899545.1"/>
    <property type="molecule type" value="Genomic_DNA"/>
</dbReference>
<evidence type="ECO:0000313" key="2">
    <source>
        <dbReference type="Proteomes" id="UP001254564"/>
    </source>
</evidence>
<gene>
    <name evidence="1" type="ORF">QC823_11175</name>
</gene>
<accession>A0ABU1H609</accession>
<dbReference type="RefSeq" id="WP_309656428.1">
    <property type="nucleotide sequence ID" value="NZ_JARWAN010000017.1"/>
</dbReference>
<organism evidence="1 2">
    <name type="scientific">Vreelandella vilamensis</name>
    <dbReference type="NCBI Taxonomy" id="531309"/>
    <lineage>
        <taxon>Bacteria</taxon>
        <taxon>Pseudomonadati</taxon>
        <taxon>Pseudomonadota</taxon>
        <taxon>Gammaproteobacteria</taxon>
        <taxon>Oceanospirillales</taxon>
        <taxon>Halomonadaceae</taxon>
        <taxon>Vreelandella</taxon>
    </lineage>
</organism>
<name>A0ABU1H609_9GAMM</name>
<proteinExistence type="predicted"/>
<reference evidence="1 2" key="1">
    <citation type="submission" date="2023-04" db="EMBL/GenBank/DDBJ databases">
        <title>A long-awaited taxogenomic arrangement of the family Halomonadaceae.</title>
        <authorList>
            <person name="De La Haba R."/>
            <person name="Chuvochina M."/>
            <person name="Wittouck S."/>
            <person name="Arahal D.R."/>
            <person name="Sanchez-Porro C."/>
            <person name="Hugenholtz P."/>
            <person name="Ventosa A."/>
        </authorList>
    </citation>
    <scope>NUCLEOTIDE SEQUENCE [LARGE SCALE GENOMIC DNA]</scope>
    <source>
        <strain evidence="1 2">DSM 21020</strain>
    </source>
</reference>
<dbReference type="Proteomes" id="UP001254564">
    <property type="component" value="Unassembled WGS sequence"/>
</dbReference>
<protein>
    <submittedName>
        <fullName evidence="1">Uncharacterized protein</fullName>
    </submittedName>
</protein>